<accession>A0A438EIB5</accession>
<proteinExistence type="predicted"/>
<evidence type="ECO:0000313" key="4">
    <source>
        <dbReference type="Proteomes" id="UP000288805"/>
    </source>
</evidence>
<dbReference type="InterPro" id="IPR054722">
    <property type="entry name" value="PolX-like_BBD"/>
</dbReference>
<name>A0A438EIB5_VITVI</name>
<dbReference type="Proteomes" id="UP000288805">
    <property type="component" value="Unassembled WGS sequence"/>
</dbReference>
<dbReference type="Pfam" id="PF22936">
    <property type="entry name" value="Pol_BBD"/>
    <property type="match status" value="1"/>
</dbReference>
<dbReference type="PANTHER" id="PTHR35317:SF11">
    <property type="entry name" value="CCHC-TYPE DOMAIN-CONTAINING PROTEIN"/>
    <property type="match status" value="1"/>
</dbReference>
<feature type="domain" description="Retrovirus-related Pol polyprotein from transposon TNT 1-94-like beta-barrel" evidence="2">
    <location>
        <begin position="166"/>
        <end position="244"/>
    </location>
</feature>
<reference evidence="3 4" key="1">
    <citation type="journal article" date="2018" name="PLoS Genet.">
        <title>Population sequencing reveals clonal diversity and ancestral inbreeding in the grapevine cultivar Chardonnay.</title>
        <authorList>
            <person name="Roach M.J."/>
            <person name="Johnson D.L."/>
            <person name="Bohlmann J."/>
            <person name="van Vuuren H.J."/>
            <person name="Jones S.J."/>
            <person name="Pretorius I.S."/>
            <person name="Schmidt S.A."/>
            <person name="Borneman A.R."/>
        </authorList>
    </citation>
    <scope>NUCLEOTIDE SEQUENCE [LARGE SCALE GENOMIC DNA]</scope>
    <source>
        <strain evidence="4">cv. Chardonnay</strain>
        <tissue evidence="3">Leaf</tissue>
    </source>
</reference>
<organism evidence="3 4">
    <name type="scientific">Vitis vinifera</name>
    <name type="common">Grape</name>
    <dbReference type="NCBI Taxonomy" id="29760"/>
    <lineage>
        <taxon>Eukaryota</taxon>
        <taxon>Viridiplantae</taxon>
        <taxon>Streptophyta</taxon>
        <taxon>Embryophyta</taxon>
        <taxon>Tracheophyta</taxon>
        <taxon>Spermatophyta</taxon>
        <taxon>Magnoliopsida</taxon>
        <taxon>eudicotyledons</taxon>
        <taxon>Gunneridae</taxon>
        <taxon>Pentapetalae</taxon>
        <taxon>rosids</taxon>
        <taxon>Vitales</taxon>
        <taxon>Vitaceae</taxon>
        <taxon>Viteae</taxon>
        <taxon>Vitis</taxon>
    </lineage>
</organism>
<dbReference type="EMBL" id="QGNW01001283">
    <property type="protein sequence ID" value="RVW47422.1"/>
    <property type="molecule type" value="Genomic_DNA"/>
</dbReference>
<evidence type="ECO:0000256" key="1">
    <source>
        <dbReference type="SAM" id="MobiDB-lite"/>
    </source>
</evidence>
<comment type="caution">
    <text evidence="3">The sequence shown here is derived from an EMBL/GenBank/DDBJ whole genome shotgun (WGS) entry which is preliminary data.</text>
</comment>
<feature type="compositionally biased region" description="Low complexity" evidence="1">
    <location>
        <begin position="113"/>
        <end position="122"/>
    </location>
</feature>
<dbReference type="Pfam" id="PF14223">
    <property type="entry name" value="Retrotran_gag_2"/>
    <property type="match status" value="1"/>
</dbReference>
<evidence type="ECO:0000313" key="3">
    <source>
        <dbReference type="EMBL" id="RVW47422.1"/>
    </source>
</evidence>
<sequence>MVRMKESQTIKDYAEQLLTIANKVRLLGKEFSDERVVQKFFVTLPEKYEATISFLENTKDLSSITLAELLNALQALEQRRLMRQGSSVEGAFQAKTQTNEGNTRRMKNKKNNNKPSNNNNKKTGTYPPRPHCKKTNHPQQKCWWRPDVKCNKCATCFANRSTSESWLVDSGCTKHMTYDQDLFREIDRTAISKVRIGNGEYIPVKGKGTVAIESLTGLKLISDVLFVPDIDQNLLSVGQLVEKGLKFVLKTKIA</sequence>
<feature type="region of interest" description="Disordered" evidence="1">
    <location>
        <begin position="84"/>
        <end position="138"/>
    </location>
</feature>
<evidence type="ECO:0000259" key="2">
    <source>
        <dbReference type="Pfam" id="PF22936"/>
    </source>
</evidence>
<dbReference type="AlphaFoldDB" id="A0A438EIB5"/>
<dbReference type="PANTHER" id="PTHR35317">
    <property type="entry name" value="OS04G0629600 PROTEIN"/>
    <property type="match status" value="1"/>
</dbReference>
<protein>
    <recommendedName>
        <fullName evidence="2">Retrovirus-related Pol polyprotein from transposon TNT 1-94-like beta-barrel domain-containing protein</fullName>
    </recommendedName>
</protein>
<gene>
    <name evidence="3" type="ORF">CK203_098404</name>
</gene>